<accession>A0A210R653</accession>
<dbReference type="CDD" id="cd07307">
    <property type="entry name" value="BAR"/>
    <property type="match status" value="1"/>
</dbReference>
<reference evidence="2 3" key="1">
    <citation type="journal article" date="2017" name="Nat. Ecol. Evol.">
        <title>Scallop genome provides insights into evolution of bilaterian karyotype and development.</title>
        <authorList>
            <person name="Wang S."/>
            <person name="Zhang J."/>
            <person name="Jiao W."/>
            <person name="Li J."/>
            <person name="Xun X."/>
            <person name="Sun Y."/>
            <person name="Guo X."/>
            <person name="Huan P."/>
            <person name="Dong B."/>
            <person name="Zhang L."/>
            <person name="Hu X."/>
            <person name="Sun X."/>
            <person name="Wang J."/>
            <person name="Zhao C."/>
            <person name="Wang Y."/>
            <person name="Wang D."/>
            <person name="Huang X."/>
            <person name="Wang R."/>
            <person name="Lv J."/>
            <person name="Li Y."/>
            <person name="Zhang Z."/>
            <person name="Liu B."/>
            <person name="Lu W."/>
            <person name="Hui Y."/>
            <person name="Liang J."/>
            <person name="Zhou Z."/>
            <person name="Hou R."/>
            <person name="Li X."/>
            <person name="Liu Y."/>
            <person name="Li H."/>
            <person name="Ning X."/>
            <person name="Lin Y."/>
            <person name="Zhao L."/>
            <person name="Xing Q."/>
            <person name="Dou J."/>
            <person name="Li Y."/>
            <person name="Mao J."/>
            <person name="Guo H."/>
            <person name="Dou H."/>
            <person name="Li T."/>
            <person name="Mu C."/>
            <person name="Jiang W."/>
            <person name="Fu Q."/>
            <person name="Fu X."/>
            <person name="Miao Y."/>
            <person name="Liu J."/>
            <person name="Yu Q."/>
            <person name="Li R."/>
            <person name="Liao H."/>
            <person name="Li X."/>
            <person name="Kong Y."/>
            <person name="Jiang Z."/>
            <person name="Chourrout D."/>
            <person name="Li R."/>
            <person name="Bao Z."/>
        </authorList>
    </citation>
    <scope>NUCLEOTIDE SEQUENCE [LARGE SCALE GENOMIC DNA]</scope>
    <source>
        <strain evidence="2 3">PY_sf001</strain>
    </source>
</reference>
<dbReference type="PANTHER" id="PTHR21623:SF2">
    <property type="entry name" value="COILED-COIL DOMAIN-CONTAINING PROTEIN 33"/>
    <property type="match status" value="1"/>
</dbReference>
<feature type="region of interest" description="Disordered" evidence="1">
    <location>
        <begin position="659"/>
        <end position="704"/>
    </location>
</feature>
<feature type="region of interest" description="Disordered" evidence="1">
    <location>
        <begin position="756"/>
        <end position="784"/>
    </location>
</feature>
<feature type="compositionally biased region" description="Basic and acidic residues" evidence="1">
    <location>
        <begin position="1004"/>
        <end position="1028"/>
    </location>
</feature>
<gene>
    <name evidence="2" type="ORF">KP79_PYT05347</name>
</gene>
<dbReference type="InterPro" id="IPR039889">
    <property type="entry name" value="CCD33"/>
</dbReference>
<dbReference type="EMBL" id="NEDP02000179">
    <property type="protein sequence ID" value="OWF56529.1"/>
    <property type="molecule type" value="Genomic_DNA"/>
</dbReference>
<sequence>MTNMDSLASHLPKVDNKALEFDVDIRDGQFNLEGRYFLKLSVQNLEVTDYSMVMLRKGNEPMFTAAFAAETDTVSQVEASKVSRFQEKKFQFRLPQGFCKNDKMHDVHLLVEAFVQPKNGGKSRKVGEGKFAIYPRPNAPRIKANVDPGDDFYHFTDVLSLLRTVSTDSVQMHCGRIRCTFALRELLPPRPKTPIVTPPPPRKKVTPRRDPPEPTPEPTPREPPQSTSPWGDNISLHLPSSPTLPPANEGKKLPEGHLLDSDRKTFFIGQTYRHVAKKGKEQVDVIVHGSISLPSTPNGNPPLPYPIIKNLAADKKKMAIGSPGHTTLRPTHAPSWEEMLTISMTDAESGEDVLVIAVADGPTKERLVSYEIPMAYLEPFHQYHLELVKPVQGIKSGVRTFITITRKLDHLIKDPASPQYLGLEWDLKIEEPVYLQVMLRSVQKPFKHPLGPLIAVARMVPDYYNYKSDNLLSHPRTAAVSMTSVTFPSPHPSSFKVPPRTKHGYPQISLPGRPDTQPLWNHPYLFSDERDKATLFTPGAALVLEYYIATAAMSDQFWKIRSPIGYSSILMDKDIYSELTSPRAKHGLRLEGVPIQGEEVEDINGDVPKVGMVLRLITTTDPDTMVSTSDIDALPSLDMFPDQSTYFRTTPDILKVEGEEGSVHTEGTALTKEQEGVGEDTDEEDNDTVTGRLIPTPPGGGYYMRKQKKRPLSPTVFFQVHTDGAGEPIKDGEMPPHGAVDSVLPDYQYVFVDPQGKQHAPRGRQPSPTGRIQRQPPKAAPQQPNVPAAYAKYAAPAVSLGPHYRDRLRILPEDSRQPDLDNASMNVLDHQSKELENYRLAVQKMGQDMVALQERIRELENNNSQLRRDLANYNDASKLMIESAELDGLSKPEIMSRYAALKQTLQSQTSDLNTYKDKVQKIQNELISKNDEEKKLLKQSQSQSGQSVIIQRLQERITKYKKMEEACKKQEVVIEKMERLLEKQNKDKSKKGDRSSEANEALLEENKRLRSQTEELREQLRTAGRGGDEKEKFAMYQALERADARVLALEKQLAENSRQWGKERADMQLRLNEAEHGFGRSQGMVLHDYPTSNSYERTGRSYPTRYTPKQRLSPIPLFR</sequence>
<feature type="compositionally biased region" description="Acidic residues" evidence="1">
    <location>
        <begin position="676"/>
        <end position="687"/>
    </location>
</feature>
<proteinExistence type="predicted"/>
<feature type="region of interest" description="Disordered" evidence="1">
    <location>
        <begin position="1083"/>
        <end position="1119"/>
    </location>
</feature>
<dbReference type="OrthoDB" id="552574at2759"/>
<dbReference type="Proteomes" id="UP000242188">
    <property type="component" value="Unassembled WGS sequence"/>
</dbReference>
<dbReference type="GO" id="GO:0005777">
    <property type="term" value="C:peroxisome"/>
    <property type="evidence" value="ECO:0007669"/>
    <property type="project" value="TreeGrafter"/>
</dbReference>
<evidence type="ECO:0000313" key="2">
    <source>
        <dbReference type="EMBL" id="OWF56529.1"/>
    </source>
</evidence>
<dbReference type="AlphaFoldDB" id="A0A210R653"/>
<dbReference type="PANTHER" id="PTHR21623">
    <property type="entry name" value="SPERIOLIN-BINDING FACTOR"/>
    <property type="match status" value="1"/>
</dbReference>
<name>A0A210R653_MIZYE</name>
<organism evidence="2 3">
    <name type="scientific">Mizuhopecten yessoensis</name>
    <name type="common">Japanese scallop</name>
    <name type="synonym">Patinopecten yessoensis</name>
    <dbReference type="NCBI Taxonomy" id="6573"/>
    <lineage>
        <taxon>Eukaryota</taxon>
        <taxon>Metazoa</taxon>
        <taxon>Spiralia</taxon>
        <taxon>Lophotrochozoa</taxon>
        <taxon>Mollusca</taxon>
        <taxon>Bivalvia</taxon>
        <taxon>Autobranchia</taxon>
        <taxon>Pteriomorphia</taxon>
        <taxon>Pectinida</taxon>
        <taxon>Pectinoidea</taxon>
        <taxon>Pectinidae</taxon>
        <taxon>Mizuhopecten</taxon>
    </lineage>
</organism>
<evidence type="ECO:0000256" key="1">
    <source>
        <dbReference type="SAM" id="MobiDB-lite"/>
    </source>
</evidence>
<feature type="compositionally biased region" description="Low complexity" evidence="1">
    <location>
        <begin position="773"/>
        <end position="784"/>
    </location>
</feature>
<evidence type="ECO:0000313" key="3">
    <source>
        <dbReference type="Proteomes" id="UP000242188"/>
    </source>
</evidence>
<feature type="compositionally biased region" description="Pro residues" evidence="1">
    <location>
        <begin position="189"/>
        <end position="200"/>
    </location>
</feature>
<keyword evidence="3" id="KW-1185">Reference proteome</keyword>
<protein>
    <submittedName>
        <fullName evidence="2">Coiled-coil domain-containing protein 33</fullName>
    </submittedName>
</protein>
<feature type="compositionally biased region" description="Pro residues" evidence="1">
    <location>
        <begin position="213"/>
        <end position="223"/>
    </location>
</feature>
<dbReference type="STRING" id="6573.A0A210R653"/>
<feature type="region of interest" description="Disordered" evidence="1">
    <location>
        <begin position="984"/>
        <end position="1028"/>
    </location>
</feature>
<comment type="caution">
    <text evidence="2">The sequence shown here is derived from an EMBL/GenBank/DDBJ whole genome shotgun (WGS) entry which is preliminary data.</text>
</comment>
<feature type="region of interest" description="Disordered" evidence="1">
    <location>
        <begin position="189"/>
        <end position="257"/>
    </location>
</feature>
<feature type="compositionally biased region" description="Basic and acidic residues" evidence="1">
    <location>
        <begin position="984"/>
        <end position="997"/>
    </location>
</feature>